<dbReference type="SUPFAM" id="SSF53613">
    <property type="entry name" value="Ribokinase-like"/>
    <property type="match status" value="1"/>
</dbReference>
<reference evidence="8 9" key="1">
    <citation type="submission" date="2020-08" db="EMBL/GenBank/DDBJ databases">
        <title>Genome Sequencing of Nocardia wallacei strain FMUON74 and assembly.</title>
        <authorList>
            <person name="Toyokawa M."/>
            <person name="Uesaka K."/>
        </authorList>
    </citation>
    <scope>NUCLEOTIDE SEQUENCE [LARGE SCALE GENOMIC DNA]</scope>
    <source>
        <strain evidence="8 9">FMUON74</strain>
    </source>
</reference>
<dbReference type="GO" id="GO:0005524">
    <property type="term" value="F:ATP binding"/>
    <property type="evidence" value="ECO:0007669"/>
    <property type="project" value="UniProtKB-KW"/>
</dbReference>
<dbReference type="GO" id="GO:0003872">
    <property type="term" value="F:6-phosphofructokinase activity"/>
    <property type="evidence" value="ECO:0007669"/>
    <property type="project" value="TreeGrafter"/>
</dbReference>
<dbReference type="InterPro" id="IPR017583">
    <property type="entry name" value="Tagatose/fructose_Pkinase"/>
</dbReference>
<name>A0A7G1KL85_9NOCA</name>
<gene>
    <name evidence="8" type="primary">pfkB</name>
    <name evidence="8" type="ORF">NWFMUON74_37990</name>
</gene>
<accession>A0A7G1KL85</accession>
<keyword evidence="2 6" id="KW-0808">Transferase</keyword>
<evidence type="ECO:0000313" key="8">
    <source>
        <dbReference type="EMBL" id="BCK56027.1"/>
    </source>
</evidence>
<dbReference type="Pfam" id="PF00294">
    <property type="entry name" value="PfkB"/>
    <property type="match status" value="1"/>
</dbReference>
<dbReference type="InterPro" id="IPR011611">
    <property type="entry name" value="PfkB_dom"/>
</dbReference>
<evidence type="ECO:0000256" key="1">
    <source>
        <dbReference type="ARBA" id="ARBA00010688"/>
    </source>
</evidence>
<evidence type="ECO:0000259" key="7">
    <source>
        <dbReference type="Pfam" id="PF00294"/>
    </source>
</evidence>
<dbReference type="EMBL" id="AP023396">
    <property type="protein sequence ID" value="BCK56027.1"/>
    <property type="molecule type" value="Genomic_DNA"/>
</dbReference>
<dbReference type="Gene3D" id="3.40.1190.20">
    <property type="match status" value="1"/>
</dbReference>
<dbReference type="InterPro" id="IPR029056">
    <property type="entry name" value="Ribokinase-like"/>
</dbReference>
<evidence type="ECO:0000256" key="5">
    <source>
        <dbReference type="ARBA" id="ARBA00022840"/>
    </source>
</evidence>
<keyword evidence="4 8" id="KW-0418">Kinase</keyword>
<keyword evidence="9" id="KW-1185">Reference proteome</keyword>
<dbReference type="GO" id="GO:0005829">
    <property type="term" value="C:cytosol"/>
    <property type="evidence" value="ECO:0007669"/>
    <property type="project" value="TreeGrafter"/>
</dbReference>
<evidence type="ECO:0000256" key="2">
    <source>
        <dbReference type="ARBA" id="ARBA00022679"/>
    </source>
</evidence>
<evidence type="ECO:0000256" key="3">
    <source>
        <dbReference type="ARBA" id="ARBA00022741"/>
    </source>
</evidence>
<dbReference type="Proteomes" id="UP000516173">
    <property type="component" value="Chromosome"/>
</dbReference>
<sequence length="312" mass="32091">MSIVTLTMNPAVDIATRAPALLPTDKMRCSTPRFDPGGGGVNVARTAVALGESATAVFPAGGHTGRFLIEMVRAAVPVRAVPVAEPTRESFSVSDTGSGRQYRFVFPGARLTPAEQHRCLAAVEEVARSARYLVASGSLPPGVPETYFQQVADLADTLGVPLILDTSGAPLRAMRRGVYLLKPSVRELADCVGHPLPNRADQVTAARELIAAGVARIVVVSLGAEGALAVTAAGDEWFAPITVPVRSGIGAGDAMVGGLTVGLARGLDLDDAVRLGIAAATATLTTPGTGVGLPSRIRQLYHDLTGSATVLG</sequence>
<evidence type="ECO:0000313" key="9">
    <source>
        <dbReference type="Proteomes" id="UP000516173"/>
    </source>
</evidence>
<dbReference type="NCBIfam" id="TIGR03168">
    <property type="entry name" value="1-PFK"/>
    <property type="match status" value="1"/>
</dbReference>
<feature type="domain" description="Carbohydrate kinase PfkB" evidence="7">
    <location>
        <begin position="8"/>
        <end position="295"/>
    </location>
</feature>
<comment type="similarity">
    <text evidence="1">Belongs to the carbohydrate kinase PfkB family.</text>
</comment>
<organism evidence="8 9">
    <name type="scientific">Nocardia wallacei</name>
    <dbReference type="NCBI Taxonomy" id="480035"/>
    <lineage>
        <taxon>Bacteria</taxon>
        <taxon>Bacillati</taxon>
        <taxon>Actinomycetota</taxon>
        <taxon>Actinomycetes</taxon>
        <taxon>Mycobacteriales</taxon>
        <taxon>Nocardiaceae</taxon>
        <taxon>Nocardia</taxon>
    </lineage>
</organism>
<keyword evidence="5" id="KW-0067">ATP-binding</keyword>
<dbReference type="AlphaFoldDB" id="A0A7G1KL85"/>
<proteinExistence type="inferred from homology"/>
<dbReference type="PIRSF" id="PIRSF000535">
    <property type="entry name" value="1PFK/6PFK/LacC"/>
    <property type="match status" value="1"/>
</dbReference>
<dbReference type="CDD" id="cd01164">
    <property type="entry name" value="FruK_PfkB_like"/>
    <property type="match status" value="1"/>
</dbReference>
<dbReference type="GeneID" id="80348310"/>
<evidence type="ECO:0000256" key="4">
    <source>
        <dbReference type="ARBA" id="ARBA00022777"/>
    </source>
</evidence>
<dbReference type="PANTHER" id="PTHR46566">
    <property type="entry name" value="1-PHOSPHOFRUCTOKINASE-RELATED"/>
    <property type="match status" value="1"/>
</dbReference>
<keyword evidence="3" id="KW-0547">Nucleotide-binding</keyword>
<dbReference type="KEGG" id="nwl:NWFMUON74_37990"/>
<dbReference type="PANTHER" id="PTHR46566:SF2">
    <property type="entry name" value="ATP-DEPENDENT 6-PHOSPHOFRUCTOKINASE ISOZYME 2"/>
    <property type="match status" value="1"/>
</dbReference>
<protein>
    <submittedName>
        <fullName evidence="8">Putative ATP-dependent 6-phosphofructokinase isozyme 2</fullName>
    </submittedName>
</protein>
<dbReference type="RefSeq" id="WP_187683179.1">
    <property type="nucleotide sequence ID" value="NZ_AP023396.1"/>
</dbReference>
<evidence type="ECO:0000256" key="6">
    <source>
        <dbReference type="PIRNR" id="PIRNR000535"/>
    </source>
</evidence>